<accession>A0ABR1DJP4</accession>
<keyword evidence="1" id="KW-0812">Transmembrane</keyword>
<sequence>MKALDNQRITTPYVKIPRKLYSNFKIGISPFYKDNIIDMERTIRLVDTISPKIFTVALENAMRKLEYCKIGVMIGCYTICASLLYIVSSMSEDQLKRKRCYSAVRTT</sequence>
<name>A0ABR1DJP4_NECAM</name>
<dbReference type="EMBL" id="JAVFWL010000004">
    <property type="protein sequence ID" value="KAK6750689.1"/>
    <property type="molecule type" value="Genomic_DNA"/>
</dbReference>
<keyword evidence="3" id="KW-1185">Reference proteome</keyword>
<organism evidence="2 3">
    <name type="scientific">Necator americanus</name>
    <name type="common">Human hookworm</name>
    <dbReference type="NCBI Taxonomy" id="51031"/>
    <lineage>
        <taxon>Eukaryota</taxon>
        <taxon>Metazoa</taxon>
        <taxon>Ecdysozoa</taxon>
        <taxon>Nematoda</taxon>
        <taxon>Chromadorea</taxon>
        <taxon>Rhabditida</taxon>
        <taxon>Rhabditina</taxon>
        <taxon>Rhabditomorpha</taxon>
        <taxon>Strongyloidea</taxon>
        <taxon>Ancylostomatidae</taxon>
        <taxon>Bunostominae</taxon>
        <taxon>Necator</taxon>
    </lineage>
</organism>
<feature type="transmembrane region" description="Helical" evidence="1">
    <location>
        <begin position="70"/>
        <end position="88"/>
    </location>
</feature>
<comment type="caution">
    <text evidence="2">The sequence shown here is derived from an EMBL/GenBank/DDBJ whole genome shotgun (WGS) entry which is preliminary data.</text>
</comment>
<evidence type="ECO:0000313" key="2">
    <source>
        <dbReference type="EMBL" id="KAK6750689.1"/>
    </source>
</evidence>
<protein>
    <submittedName>
        <fullName evidence="2">Uncharacterized protein</fullName>
    </submittedName>
</protein>
<dbReference type="Proteomes" id="UP001303046">
    <property type="component" value="Unassembled WGS sequence"/>
</dbReference>
<proteinExistence type="predicted"/>
<evidence type="ECO:0000313" key="3">
    <source>
        <dbReference type="Proteomes" id="UP001303046"/>
    </source>
</evidence>
<keyword evidence="1" id="KW-0472">Membrane</keyword>
<gene>
    <name evidence="2" type="primary">Necator_chrIV.g15871</name>
    <name evidence="2" type="ORF">RB195_002576</name>
</gene>
<keyword evidence="1" id="KW-1133">Transmembrane helix</keyword>
<reference evidence="2 3" key="1">
    <citation type="submission" date="2023-08" db="EMBL/GenBank/DDBJ databases">
        <title>A Necator americanus chromosomal reference genome.</title>
        <authorList>
            <person name="Ilik V."/>
            <person name="Petrzelkova K.J."/>
            <person name="Pardy F."/>
            <person name="Fuh T."/>
            <person name="Niatou-Singa F.S."/>
            <person name="Gouil Q."/>
            <person name="Baker L."/>
            <person name="Ritchie M.E."/>
            <person name="Jex A.R."/>
            <person name="Gazzola D."/>
            <person name="Li H."/>
            <person name="Toshio Fujiwara R."/>
            <person name="Zhan B."/>
            <person name="Aroian R.V."/>
            <person name="Pafco B."/>
            <person name="Schwarz E.M."/>
        </authorList>
    </citation>
    <scope>NUCLEOTIDE SEQUENCE [LARGE SCALE GENOMIC DNA]</scope>
    <source>
        <strain evidence="2 3">Aroian</strain>
        <tissue evidence="2">Whole animal</tissue>
    </source>
</reference>
<evidence type="ECO:0000256" key="1">
    <source>
        <dbReference type="SAM" id="Phobius"/>
    </source>
</evidence>